<name>A0A484LXB0_9ASTE</name>
<keyword evidence="2" id="KW-1185">Reference proteome</keyword>
<evidence type="ECO:0000313" key="2">
    <source>
        <dbReference type="Proteomes" id="UP000595140"/>
    </source>
</evidence>
<protein>
    <submittedName>
        <fullName evidence="1">Uncharacterized protein</fullName>
    </submittedName>
</protein>
<sequence>MDCRTTALFGGGNRRRPSLLRVRFTCMFDMLSGGCGGCALQRIIVRPRFEIMQIVPGFHCHGNSRLVSAGSFVFDHVKGCNAITLEEFSGIFLFSIGRRCPCRASPSKTPGPNRRSSVPVAVASLRLVAIVRPSCGRGSPDVGPVAVSASIAPIEFSDRRQSVAQRIKSKSPSLRRDRHRPAVNYRQILWSVVKVRRKELHSPLAILFCGSIL</sequence>
<reference evidence="1 2" key="1">
    <citation type="submission" date="2018-04" db="EMBL/GenBank/DDBJ databases">
        <authorList>
            <person name="Vogel A."/>
        </authorList>
    </citation>
    <scope>NUCLEOTIDE SEQUENCE [LARGE SCALE GENOMIC DNA]</scope>
</reference>
<dbReference type="EMBL" id="OOIL02002239">
    <property type="protein sequence ID" value="VFQ81191.1"/>
    <property type="molecule type" value="Genomic_DNA"/>
</dbReference>
<accession>A0A484LXB0</accession>
<organism evidence="1 2">
    <name type="scientific">Cuscuta campestris</name>
    <dbReference type="NCBI Taxonomy" id="132261"/>
    <lineage>
        <taxon>Eukaryota</taxon>
        <taxon>Viridiplantae</taxon>
        <taxon>Streptophyta</taxon>
        <taxon>Embryophyta</taxon>
        <taxon>Tracheophyta</taxon>
        <taxon>Spermatophyta</taxon>
        <taxon>Magnoliopsida</taxon>
        <taxon>eudicotyledons</taxon>
        <taxon>Gunneridae</taxon>
        <taxon>Pentapetalae</taxon>
        <taxon>asterids</taxon>
        <taxon>lamiids</taxon>
        <taxon>Solanales</taxon>
        <taxon>Convolvulaceae</taxon>
        <taxon>Cuscuteae</taxon>
        <taxon>Cuscuta</taxon>
        <taxon>Cuscuta subgen. Grammica</taxon>
        <taxon>Cuscuta sect. Cleistogrammica</taxon>
    </lineage>
</organism>
<dbReference type="AlphaFoldDB" id="A0A484LXB0"/>
<proteinExistence type="predicted"/>
<dbReference type="Proteomes" id="UP000595140">
    <property type="component" value="Unassembled WGS sequence"/>
</dbReference>
<gene>
    <name evidence="1" type="ORF">CCAM_LOCUS22967</name>
</gene>
<evidence type="ECO:0000313" key="1">
    <source>
        <dbReference type="EMBL" id="VFQ81191.1"/>
    </source>
</evidence>